<organism evidence="1 2">
    <name type="scientific">Ottowia flava</name>
    <dbReference type="NCBI Taxonomy" id="2675430"/>
    <lineage>
        <taxon>Bacteria</taxon>
        <taxon>Pseudomonadati</taxon>
        <taxon>Pseudomonadota</taxon>
        <taxon>Betaproteobacteria</taxon>
        <taxon>Burkholderiales</taxon>
        <taxon>Comamonadaceae</taxon>
        <taxon>Ottowia</taxon>
    </lineage>
</organism>
<protein>
    <submittedName>
        <fullName evidence="1">5-carboxymethyl-2-hydroxymuconate isomerase</fullName>
    </submittedName>
</protein>
<gene>
    <name evidence="1" type="ORF">ACFSF0_18520</name>
</gene>
<dbReference type="InterPro" id="IPR004220">
    <property type="entry name" value="5-COMe_2-OHmuconate_Isoase"/>
</dbReference>
<name>A0ABW4KZC6_9BURK</name>
<reference evidence="2" key="1">
    <citation type="journal article" date="2019" name="Int. J. Syst. Evol. Microbiol.">
        <title>The Global Catalogue of Microorganisms (GCM) 10K type strain sequencing project: providing services to taxonomists for standard genome sequencing and annotation.</title>
        <authorList>
            <consortium name="The Broad Institute Genomics Platform"/>
            <consortium name="The Broad Institute Genome Sequencing Center for Infectious Disease"/>
            <person name="Wu L."/>
            <person name="Ma J."/>
        </authorList>
    </citation>
    <scope>NUCLEOTIDE SEQUENCE [LARGE SCALE GENOMIC DNA]</scope>
    <source>
        <strain evidence="2">LMG 29247</strain>
    </source>
</reference>
<dbReference type="Proteomes" id="UP001597304">
    <property type="component" value="Unassembled WGS sequence"/>
</dbReference>
<comment type="caution">
    <text evidence="1">The sequence shown here is derived from an EMBL/GenBank/DDBJ whole genome shotgun (WGS) entry which is preliminary data.</text>
</comment>
<evidence type="ECO:0000313" key="1">
    <source>
        <dbReference type="EMBL" id="MFD1712596.1"/>
    </source>
</evidence>
<dbReference type="RefSeq" id="WP_147913579.1">
    <property type="nucleotide sequence ID" value="NZ_JBHUEJ010000045.1"/>
</dbReference>
<dbReference type="PANTHER" id="PTHR37950">
    <property type="entry name" value="4-HYDROXYPHENYLACETATE CATABOLISM PROTEIN"/>
    <property type="match status" value="1"/>
</dbReference>
<dbReference type="SUPFAM" id="SSF55331">
    <property type="entry name" value="Tautomerase/MIF"/>
    <property type="match status" value="1"/>
</dbReference>
<accession>A0ABW4KZC6</accession>
<dbReference type="Gene3D" id="3.30.429.10">
    <property type="entry name" value="Macrophage Migration Inhibitory Factor"/>
    <property type="match status" value="1"/>
</dbReference>
<sequence length="152" mass="16074">MPHLVILYTSNLDAVVDMPALCRDLADAMIGVRDERGEAVFPTGGTRVLAYPAPHFAVADGGAAGRAQGAGKTGITGNDPGEYGFMYLNLRMGRGRTAAIQTEAGRAILASARARLDAVMASRHIGLTLQIDEGPEVFDAKHSTLHPLFKKS</sequence>
<dbReference type="EMBL" id="JBHUEJ010000045">
    <property type="protein sequence ID" value="MFD1712596.1"/>
    <property type="molecule type" value="Genomic_DNA"/>
</dbReference>
<dbReference type="PANTHER" id="PTHR37950:SF1">
    <property type="entry name" value="4-HYDROXYPHENYLACETATE CATABOLISM PROTEIN"/>
    <property type="match status" value="1"/>
</dbReference>
<proteinExistence type="predicted"/>
<dbReference type="CDD" id="cd00580">
    <property type="entry name" value="CHMI"/>
    <property type="match status" value="1"/>
</dbReference>
<dbReference type="GO" id="GO:0016853">
    <property type="term" value="F:isomerase activity"/>
    <property type="evidence" value="ECO:0007669"/>
    <property type="project" value="UniProtKB-KW"/>
</dbReference>
<dbReference type="Pfam" id="PF02962">
    <property type="entry name" value="CHMI"/>
    <property type="match status" value="1"/>
</dbReference>
<keyword evidence="1" id="KW-0413">Isomerase</keyword>
<evidence type="ECO:0000313" key="2">
    <source>
        <dbReference type="Proteomes" id="UP001597304"/>
    </source>
</evidence>
<keyword evidence="2" id="KW-1185">Reference proteome</keyword>
<dbReference type="InterPro" id="IPR014347">
    <property type="entry name" value="Tautomerase/MIF_sf"/>
</dbReference>